<dbReference type="GO" id="GO:0006751">
    <property type="term" value="P:glutathione catabolic process"/>
    <property type="evidence" value="ECO:0007669"/>
    <property type="project" value="UniProtKB-UniRule"/>
</dbReference>
<name>A0A4W6FEH0_LATCA</name>
<accession>A0A4W6FEH0</accession>
<dbReference type="GO" id="GO:0061928">
    <property type="term" value="F:glutathione specific gamma-glutamylcyclotransferase activity"/>
    <property type="evidence" value="ECO:0007669"/>
    <property type="project" value="UniProtKB-EC"/>
</dbReference>
<comment type="function">
    <text evidence="2 3">Catalyzes the cleavage of glutathione into 5-oxo-L-proline and a Cys-Gly dipeptide. Acts specifically on glutathione, but not on other gamma-glutamyl peptides.</text>
</comment>
<evidence type="ECO:0000313" key="6">
    <source>
        <dbReference type="Proteomes" id="UP000314980"/>
    </source>
</evidence>
<evidence type="ECO:0000256" key="4">
    <source>
        <dbReference type="SAM" id="Phobius"/>
    </source>
</evidence>
<reference evidence="5" key="3">
    <citation type="submission" date="2025-09" db="UniProtKB">
        <authorList>
            <consortium name="Ensembl"/>
        </authorList>
    </citation>
    <scope>IDENTIFICATION</scope>
</reference>
<evidence type="ECO:0000256" key="2">
    <source>
        <dbReference type="ARBA" id="ARBA00045227"/>
    </source>
</evidence>
<dbReference type="PANTHER" id="PTHR12192">
    <property type="entry name" value="CATION TRANSPORT PROTEIN CHAC-RELATED"/>
    <property type="match status" value="1"/>
</dbReference>
<dbReference type="EC" id="4.3.2.7" evidence="3"/>
<feature type="transmembrane region" description="Helical" evidence="4">
    <location>
        <begin position="26"/>
        <end position="44"/>
    </location>
</feature>
<comment type="catalytic activity">
    <reaction evidence="3">
        <text>glutathione = L-cysteinylglycine + 5-oxo-L-proline</text>
        <dbReference type="Rhea" id="RHEA:47724"/>
        <dbReference type="ChEBI" id="CHEBI:57925"/>
        <dbReference type="ChEBI" id="CHEBI:58402"/>
        <dbReference type="ChEBI" id="CHEBI:61694"/>
        <dbReference type="EC" id="4.3.2.7"/>
    </reaction>
</comment>
<gene>
    <name evidence="5" type="primary">CHAC2</name>
    <name evidence="5" type="synonym">chac2</name>
</gene>
<dbReference type="GO" id="GO:0005737">
    <property type="term" value="C:cytoplasm"/>
    <property type="evidence" value="ECO:0007669"/>
    <property type="project" value="TreeGrafter"/>
</dbReference>
<feature type="transmembrane region" description="Helical" evidence="4">
    <location>
        <begin position="64"/>
        <end position="81"/>
    </location>
</feature>
<dbReference type="GO" id="GO:0003839">
    <property type="term" value="F:gamma-glutamylcyclotransferase activity"/>
    <property type="evidence" value="ECO:0007669"/>
    <property type="project" value="UniProtKB-UniRule"/>
</dbReference>
<keyword evidence="1 3" id="KW-0456">Lyase</keyword>
<evidence type="ECO:0000313" key="5">
    <source>
        <dbReference type="Ensembl" id="ENSLCAP00010049613.1"/>
    </source>
</evidence>
<protein>
    <recommendedName>
        <fullName evidence="3">Gamma-glutamylcyclotransferase</fullName>
        <ecNumber evidence="3">4.3.2.7</ecNumber>
    </recommendedName>
</protein>
<keyword evidence="4" id="KW-0472">Membrane</keyword>
<keyword evidence="6" id="KW-1185">Reference proteome</keyword>
<dbReference type="AlphaFoldDB" id="A0A4W6FEH0"/>
<dbReference type="Ensembl" id="ENSLCAT00010050859.1">
    <property type="protein sequence ID" value="ENSLCAP00010049613.1"/>
    <property type="gene ID" value="ENSLCAG00010023097.1"/>
</dbReference>
<dbReference type="GeneTree" id="ENSGT00390000003855"/>
<proteinExistence type="inferred from homology"/>
<dbReference type="InterPro" id="IPR006840">
    <property type="entry name" value="ChaC"/>
</dbReference>
<dbReference type="Pfam" id="PF04752">
    <property type="entry name" value="ChaC"/>
    <property type="match status" value="1"/>
</dbReference>
<keyword evidence="4" id="KW-0812">Transmembrane</keyword>
<keyword evidence="4" id="KW-1133">Transmembrane helix</keyword>
<dbReference type="PANTHER" id="PTHR12192:SF2">
    <property type="entry name" value="GLUTATHIONE-SPECIFIC GAMMA-GLUTAMYLCYCLOTRANSFERASE 2"/>
    <property type="match status" value="1"/>
</dbReference>
<organism evidence="5 6">
    <name type="scientific">Lates calcarifer</name>
    <name type="common">Barramundi</name>
    <name type="synonym">Holocentrus calcarifer</name>
    <dbReference type="NCBI Taxonomy" id="8187"/>
    <lineage>
        <taxon>Eukaryota</taxon>
        <taxon>Metazoa</taxon>
        <taxon>Chordata</taxon>
        <taxon>Craniata</taxon>
        <taxon>Vertebrata</taxon>
        <taxon>Euteleostomi</taxon>
        <taxon>Actinopterygii</taxon>
        <taxon>Neopterygii</taxon>
        <taxon>Teleostei</taxon>
        <taxon>Neoteleostei</taxon>
        <taxon>Acanthomorphata</taxon>
        <taxon>Carangaria</taxon>
        <taxon>Carangaria incertae sedis</taxon>
        <taxon>Centropomidae</taxon>
        <taxon>Lates</taxon>
    </lineage>
</organism>
<dbReference type="Proteomes" id="UP000314980">
    <property type="component" value="Unassembled WGS sequence"/>
</dbReference>
<comment type="similarity">
    <text evidence="3">Belongs to the gamma-glutamylcyclotransferase family.</text>
</comment>
<reference evidence="6" key="1">
    <citation type="submission" date="2015-09" db="EMBL/GenBank/DDBJ databases">
        <authorList>
            <person name="Sai Rama Sridatta P."/>
        </authorList>
    </citation>
    <scope>NUCLEOTIDE SEQUENCE [LARGE SCALE GENOMIC DNA]</scope>
</reference>
<evidence type="ECO:0000256" key="1">
    <source>
        <dbReference type="ARBA" id="ARBA00023239"/>
    </source>
</evidence>
<sequence>REEKFQRSTSHPYLLKRAGPHTAAHYYFLTTIIGIYTIHYKLYISTHLILFPQPFPVILVSFELFHDLLGYLNLFLCLCLLQPGRVVTLVEDPEGCVWGVAYKLPTGREQEVKSYLDYREKEHHLLSTATACDMDVGILHGQSTLADIRYATLIPPLYSEIHLTLKMIQ</sequence>
<evidence type="ECO:0000256" key="3">
    <source>
        <dbReference type="RuleBase" id="RU363081"/>
    </source>
</evidence>
<reference evidence="5" key="2">
    <citation type="submission" date="2025-08" db="UniProtKB">
        <authorList>
            <consortium name="Ensembl"/>
        </authorList>
    </citation>
    <scope>IDENTIFICATION</scope>
</reference>